<evidence type="ECO:0000256" key="1">
    <source>
        <dbReference type="RuleBase" id="RU363098"/>
    </source>
</evidence>
<dbReference type="AlphaFoldDB" id="A0A2R6NJ72"/>
<comment type="catalytic activity">
    <reaction evidence="1">
        <text>RNA(n) + a ribonucleoside 5'-triphosphate = RNA(n+1) + diphosphate</text>
        <dbReference type="Rhea" id="RHEA:21248"/>
        <dbReference type="Rhea" id="RHEA-COMP:14527"/>
        <dbReference type="Rhea" id="RHEA-COMP:17342"/>
        <dbReference type="ChEBI" id="CHEBI:33019"/>
        <dbReference type="ChEBI" id="CHEBI:61557"/>
        <dbReference type="ChEBI" id="CHEBI:140395"/>
        <dbReference type="EC" id="2.7.7.48"/>
    </reaction>
</comment>
<organism evidence="3 4">
    <name type="scientific">Hermanssonia centrifuga</name>
    <dbReference type="NCBI Taxonomy" id="98765"/>
    <lineage>
        <taxon>Eukaryota</taxon>
        <taxon>Fungi</taxon>
        <taxon>Dikarya</taxon>
        <taxon>Basidiomycota</taxon>
        <taxon>Agaricomycotina</taxon>
        <taxon>Agaricomycetes</taxon>
        <taxon>Polyporales</taxon>
        <taxon>Meruliaceae</taxon>
        <taxon>Hermanssonia</taxon>
    </lineage>
</organism>
<name>A0A2R6NJ72_9APHY</name>
<evidence type="ECO:0000259" key="2">
    <source>
        <dbReference type="Pfam" id="PF05183"/>
    </source>
</evidence>
<dbReference type="GO" id="GO:0003723">
    <property type="term" value="F:RNA binding"/>
    <property type="evidence" value="ECO:0007669"/>
    <property type="project" value="UniProtKB-KW"/>
</dbReference>
<accession>A0A2R6NJ72</accession>
<comment type="caution">
    <text evidence="3">The sequence shown here is derived from an EMBL/GenBank/DDBJ whole genome shotgun (WGS) entry which is preliminary data.</text>
</comment>
<reference evidence="3 4" key="1">
    <citation type="submission" date="2018-02" db="EMBL/GenBank/DDBJ databases">
        <title>Genome sequence of the basidiomycete white-rot fungus Phlebia centrifuga.</title>
        <authorList>
            <person name="Granchi Z."/>
            <person name="Peng M."/>
            <person name="de Vries R.P."/>
            <person name="Hilden K."/>
            <person name="Makela M.R."/>
            <person name="Grigoriev I."/>
            <person name="Riley R."/>
        </authorList>
    </citation>
    <scope>NUCLEOTIDE SEQUENCE [LARGE SCALE GENOMIC DNA]</scope>
    <source>
        <strain evidence="3 4">FBCC195</strain>
    </source>
</reference>
<keyword evidence="4" id="KW-1185">Reference proteome</keyword>
<comment type="similarity">
    <text evidence="1">Belongs to the RdRP family.</text>
</comment>
<keyword evidence="1" id="KW-0548">Nucleotidyltransferase</keyword>
<dbReference type="EMBL" id="MLYV02001190">
    <property type="protein sequence ID" value="PSR72419.1"/>
    <property type="molecule type" value="Genomic_DNA"/>
</dbReference>
<feature type="domain" description="RDRP core" evidence="2">
    <location>
        <begin position="3"/>
        <end position="158"/>
    </location>
</feature>
<proteinExistence type="inferred from homology"/>
<dbReference type="OrthoDB" id="10055769at2759"/>
<feature type="non-terminal residue" evidence="3">
    <location>
        <position position="232"/>
    </location>
</feature>
<dbReference type="EC" id="2.7.7.48" evidence="1"/>
<dbReference type="InterPro" id="IPR057596">
    <property type="entry name" value="RDRP_core"/>
</dbReference>
<evidence type="ECO:0000313" key="3">
    <source>
        <dbReference type="EMBL" id="PSR72419.1"/>
    </source>
</evidence>
<gene>
    <name evidence="3" type="ORF">PHLCEN_2v11709</name>
</gene>
<dbReference type="GO" id="GO:0003968">
    <property type="term" value="F:RNA-directed RNA polymerase activity"/>
    <property type="evidence" value="ECO:0007669"/>
    <property type="project" value="UniProtKB-KW"/>
</dbReference>
<keyword evidence="1" id="KW-0694">RNA-binding</keyword>
<dbReference type="STRING" id="98765.A0A2R6NJ72"/>
<keyword evidence="1" id="KW-0696">RNA-directed RNA polymerase</keyword>
<dbReference type="Proteomes" id="UP000186601">
    <property type="component" value="Unassembled WGS sequence"/>
</dbReference>
<sequence length="232" mass="25788">MSTPARLSEETIINLTENGVHIQIFLDLLKLSLESRVDRLMTWDGPQGLFQLWREVTKEGSIVSARLAREEAGSARAKGYVYEDRYADEGYEDEDDLFAAASSEHSTAWWEDPVSGCPSGLEDTVLYLLDAGFQPDSCQVLAAKLQDVAKKSLKSCAERPMWRFETRRSADKELLKDSYRPSLSNIITGEVLVVAVHHTALRNYVDVIVVSTKGHIVNGETLARHIASMTGG</sequence>
<protein>
    <recommendedName>
        <fullName evidence="1">RNA-dependent RNA polymerase</fullName>
        <ecNumber evidence="1">2.7.7.48</ecNumber>
    </recommendedName>
</protein>
<evidence type="ECO:0000313" key="4">
    <source>
        <dbReference type="Proteomes" id="UP000186601"/>
    </source>
</evidence>
<dbReference type="Pfam" id="PF05183">
    <property type="entry name" value="RdRP"/>
    <property type="match status" value="1"/>
</dbReference>
<keyword evidence="1" id="KW-0808">Transferase</keyword>